<proteinExistence type="predicted"/>
<keyword evidence="2" id="KW-0808">Transferase</keyword>
<dbReference type="InterPro" id="IPR001173">
    <property type="entry name" value="Glyco_trans_2-like"/>
</dbReference>
<evidence type="ECO:0000313" key="5">
    <source>
        <dbReference type="Proteomes" id="UP000476820"/>
    </source>
</evidence>
<accession>A0A0L9Y7L6</accession>
<comment type="caution">
    <text evidence="2">The sequence shown here is derived from an EMBL/GenBank/DDBJ whole genome shotgun (WGS) entry which is preliminary data.</text>
</comment>
<dbReference type="InterPro" id="IPR029044">
    <property type="entry name" value="Nucleotide-diphossugar_trans"/>
</dbReference>
<feature type="domain" description="Glycosyltransferase 2-like" evidence="1">
    <location>
        <begin position="36"/>
        <end position="192"/>
    </location>
</feature>
<organism evidence="2 5">
    <name type="scientific">Clostridium botulinum</name>
    <dbReference type="NCBI Taxonomy" id="1491"/>
    <lineage>
        <taxon>Bacteria</taxon>
        <taxon>Bacillati</taxon>
        <taxon>Bacillota</taxon>
        <taxon>Clostridia</taxon>
        <taxon>Eubacteriales</taxon>
        <taxon>Clostridiaceae</taxon>
        <taxon>Clostridium</taxon>
    </lineage>
</organism>
<sequence length="325" mass="38220">MNEISKQSNNCLNNIPNEKKSPLVSILLAVYKPNKEWFIEQLISLNNQNYDNIELLIYDDCPDYPVDDKLFKIYITKFPYTLVRGDINKGSNKAFEELTKRGNGELFAYCDQDDIWEVNKINALVNLIKEEKSILAYSDMKVIDKNGDIKFNTLIDAKPRLSYIWGENLLTQFFFKNCVSGCCMLIDSKVAKEAIPFSNYMIHDQWLCTIASYYGKISFTNETLVNYRMHGNNQTGSLKGINSKEDYYKLRVDTLQIKINELKDYVDEENINLEYIKKFCNGRINKDIFEIIKYRYLCKNEAYFEIIIKYMPNWLFKIMLNKLKS</sequence>
<evidence type="ECO:0000313" key="4">
    <source>
        <dbReference type="Proteomes" id="UP000473681"/>
    </source>
</evidence>
<dbReference type="EMBL" id="SWOV01000026">
    <property type="protein sequence ID" value="NFF88299.1"/>
    <property type="molecule type" value="Genomic_DNA"/>
</dbReference>
<dbReference type="RefSeq" id="WP_053342431.1">
    <property type="nucleotide sequence ID" value="NZ_LFPD01000022.1"/>
</dbReference>
<protein>
    <submittedName>
        <fullName evidence="2">Glycosyltransferase</fullName>
    </submittedName>
</protein>
<evidence type="ECO:0000313" key="3">
    <source>
        <dbReference type="EMBL" id="NFN34420.1"/>
    </source>
</evidence>
<dbReference type="Gene3D" id="3.90.550.10">
    <property type="entry name" value="Spore Coat Polysaccharide Biosynthesis Protein SpsA, Chain A"/>
    <property type="match status" value="1"/>
</dbReference>
<dbReference type="GO" id="GO:0016758">
    <property type="term" value="F:hexosyltransferase activity"/>
    <property type="evidence" value="ECO:0007669"/>
    <property type="project" value="UniProtKB-ARBA"/>
</dbReference>
<dbReference type="SUPFAM" id="SSF53448">
    <property type="entry name" value="Nucleotide-diphospho-sugar transferases"/>
    <property type="match status" value="1"/>
</dbReference>
<gene>
    <name evidence="2" type="ORF">FC774_10510</name>
    <name evidence="3" type="ORF">FDB51_04595</name>
</gene>
<dbReference type="Pfam" id="PF00535">
    <property type="entry name" value="Glycos_transf_2"/>
    <property type="match status" value="1"/>
</dbReference>
<dbReference type="OrthoDB" id="9802649at2"/>
<dbReference type="PANTHER" id="PTHR22916:SF3">
    <property type="entry name" value="UDP-GLCNAC:BETAGAL BETA-1,3-N-ACETYLGLUCOSAMINYLTRANSFERASE-LIKE PROTEIN 1"/>
    <property type="match status" value="1"/>
</dbReference>
<evidence type="ECO:0000259" key="1">
    <source>
        <dbReference type="Pfam" id="PF00535"/>
    </source>
</evidence>
<evidence type="ECO:0000313" key="2">
    <source>
        <dbReference type="EMBL" id="NFF88299.1"/>
    </source>
</evidence>
<dbReference type="EMBL" id="SWVK01000005">
    <property type="protein sequence ID" value="NFN34420.1"/>
    <property type="molecule type" value="Genomic_DNA"/>
</dbReference>
<dbReference type="AlphaFoldDB" id="A0A0L9Y7L6"/>
<reference evidence="4 5" key="1">
    <citation type="submission" date="2019-04" db="EMBL/GenBank/DDBJ databases">
        <title>Genome sequencing of Clostridium botulinum Groups I-IV and Clostridium butyricum.</title>
        <authorList>
            <person name="Brunt J."/>
            <person name="Van Vliet A.H.M."/>
            <person name="Stringer S.C."/>
            <person name="Carter A.T."/>
            <person name="Peck M.W."/>
        </authorList>
    </citation>
    <scope>NUCLEOTIDE SEQUENCE [LARGE SCALE GENOMIC DNA]</scope>
    <source>
        <strain evidence="2 5">1605</strain>
        <strain evidence="3 4">CB-K-33E</strain>
    </source>
</reference>
<dbReference type="Proteomes" id="UP000476820">
    <property type="component" value="Unassembled WGS sequence"/>
</dbReference>
<dbReference type="PANTHER" id="PTHR22916">
    <property type="entry name" value="GLYCOSYLTRANSFERASE"/>
    <property type="match status" value="1"/>
</dbReference>
<name>A0A0L9Y7L6_CLOBO</name>
<dbReference type="Proteomes" id="UP000473681">
    <property type="component" value="Unassembled WGS sequence"/>
</dbReference>